<reference evidence="2" key="1">
    <citation type="journal article" date="2020" name="Stud. Mycol.">
        <title>101 Dothideomycetes genomes: a test case for predicting lifestyles and emergence of pathogens.</title>
        <authorList>
            <person name="Haridas S."/>
            <person name="Albert R."/>
            <person name="Binder M."/>
            <person name="Bloem J."/>
            <person name="Labutti K."/>
            <person name="Salamov A."/>
            <person name="Andreopoulos B."/>
            <person name="Baker S."/>
            <person name="Barry K."/>
            <person name="Bills G."/>
            <person name="Bluhm B."/>
            <person name="Cannon C."/>
            <person name="Castanera R."/>
            <person name="Culley D."/>
            <person name="Daum C."/>
            <person name="Ezra D."/>
            <person name="Gonzalez J."/>
            <person name="Henrissat B."/>
            <person name="Kuo A."/>
            <person name="Liang C."/>
            <person name="Lipzen A."/>
            <person name="Lutzoni F."/>
            <person name="Magnuson J."/>
            <person name="Mondo S."/>
            <person name="Nolan M."/>
            <person name="Ohm R."/>
            <person name="Pangilinan J."/>
            <person name="Park H.-J."/>
            <person name="Ramirez L."/>
            <person name="Alfaro M."/>
            <person name="Sun H."/>
            <person name="Tritt A."/>
            <person name="Yoshinaga Y."/>
            <person name="Zwiers L.-H."/>
            <person name="Turgeon B."/>
            <person name="Goodwin S."/>
            <person name="Spatafora J."/>
            <person name="Crous P."/>
            <person name="Grigoriev I."/>
        </authorList>
    </citation>
    <scope>NUCLEOTIDE SEQUENCE</scope>
    <source>
        <strain evidence="2">CBS 130266</strain>
    </source>
</reference>
<feature type="compositionally biased region" description="Low complexity" evidence="1">
    <location>
        <begin position="35"/>
        <end position="44"/>
    </location>
</feature>
<keyword evidence="3" id="KW-1185">Reference proteome</keyword>
<dbReference type="AlphaFoldDB" id="A0A9P4TTU5"/>
<dbReference type="Proteomes" id="UP000800235">
    <property type="component" value="Unassembled WGS sequence"/>
</dbReference>
<feature type="region of interest" description="Disordered" evidence="1">
    <location>
        <begin position="149"/>
        <end position="173"/>
    </location>
</feature>
<sequence length="276" mass="30278">MPECVSCNQPLVVEIDNSSEEEEEKEEDDVKMGESSAAGASNSNTDSKTETVPDDVHLNCGCHFHWECLLDAYTVTECPHCNKSLVTTSDDGTEQVLCNLNNEGGLQENLDILPLLTEESYLKAYPSDRKPRAFLEFCREGDFHAIINMLQTPDDPSNPSSSSSDNDPYSILTYQDPMGDMQSGLHAAVVGQSREVAWLLLLLASEYSLMEFPPLVFQEAASLGVMRPEEGLEGRVDVRTLRDAKGRSAEDLAEEVGGVWHGWSGTGRLAVEGMGR</sequence>
<dbReference type="OrthoDB" id="46529at2759"/>
<proteinExistence type="predicted"/>
<evidence type="ECO:0000256" key="1">
    <source>
        <dbReference type="SAM" id="MobiDB-lite"/>
    </source>
</evidence>
<accession>A0A9P4TTU5</accession>
<organism evidence="2 3">
    <name type="scientific">Tothia fuscella</name>
    <dbReference type="NCBI Taxonomy" id="1048955"/>
    <lineage>
        <taxon>Eukaryota</taxon>
        <taxon>Fungi</taxon>
        <taxon>Dikarya</taxon>
        <taxon>Ascomycota</taxon>
        <taxon>Pezizomycotina</taxon>
        <taxon>Dothideomycetes</taxon>
        <taxon>Pleosporomycetidae</taxon>
        <taxon>Venturiales</taxon>
        <taxon>Cylindrosympodiaceae</taxon>
        <taxon>Tothia</taxon>
    </lineage>
</organism>
<feature type="region of interest" description="Disordered" evidence="1">
    <location>
        <begin position="1"/>
        <end position="50"/>
    </location>
</feature>
<feature type="compositionally biased region" description="Low complexity" evidence="1">
    <location>
        <begin position="153"/>
        <end position="168"/>
    </location>
</feature>
<evidence type="ECO:0000313" key="3">
    <source>
        <dbReference type="Proteomes" id="UP000800235"/>
    </source>
</evidence>
<protein>
    <submittedName>
        <fullName evidence="2">Uncharacterized protein</fullName>
    </submittedName>
</protein>
<evidence type="ECO:0000313" key="2">
    <source>
        <dbReference type="EMBL" id="KAF2421849.1"/>
    </source>
</evidence>
<feature type="compositionally biased region" description="Acidic residues" evidence="1">
    <location>
        <begin position="17"/>
        <end position="29"/>
    </location>
</feature>
<comment type="caution">
    <text evidence="2">The sequence shown here is derived from an EMBL/GenBank/DDBJ whole genome shotgun (WGS) entry which is preliminary data.</text>
</comment>
<dbReference type="EMBL" id="MU007095">
    <property type="protein sequence ID" value="KAF2421849.1"/>
    <property type="molecule type" value="Genomic_DNA"/>
</dbReference>
<gene>
    <name evidence="2" type="ORF">EJ08DRAFT_672895</name>
</gene>
<name>A0A9P4TTU5_9PEZI</name>